<reference evidence="8 9" key="1">
    <citation type="journal article" date="2024" name="J Genomics">
        <title>Draft genome sequencing and assembly of Favolaschia claudopus CIRM-BRFM 2984 isolated from oak limbs.</title>
        <authorList>
            <person name="Navarro D."/>
            <person name="Drula E."/>
            <person name="Chaduli D."/>
            <person name="Cazenave R."/>
            <person name="Ahrendt S."/>
            <person name="Wang J."/>
            <person name="Lipzen A."/>
            <person name="Daum C."/>
            <person name="Barry K."/>
            <person name="Grigoriev I.V."/>
            <person name="Favel A."/>
            <person name="Rosso M.N."/>
            <person name="Martin F."/>
        </authorList>
    </citation>
    <scope>NUCLEOTIDE SEQUENCE [LARGE SCALE GENOMIC DNA]</scope>
    <source>
        <strain evidence="8 9">CIRM-BRFM 2984</strain>
    </source>
</reference>
<feature type="domain" description="Major facilitator superfamily (MFS) profile" evidence="7">
    <location>
        <begin position="46"/>
        <end position="533"/>
    </location>
</feature>
<proteinExistence type="predicted"/>
<feature type="transmembrane region" description="Helical" evidence="6">
    <location>
        <begin position="141"/>
        <end position="158"/>
    </location>
</feature>
<dbReference type="Gene3D" id="1.20.1250.20">
    <property type="entry name" value="MFS general substrate transporter like domains"/>
    <property type="match status" value="1"/>
</dbReference>
<dbReference type="Proteomes" id="UP001362999">
    <property type="component" value="Unassembled WGS sequence"/>
</dbReference>
<dbReference type="PANTHER" id="PTHR23501:SF102">
    <property type="entry name" value="DRUG TRANSPORTER, PUTATIVE (AFU_ORTHOLOGUE AFUA_3G08530)-RELATED"/>
    <property type="match status" value="1"/>
</dbReference>
<evidence type="ECO:0000256" key="5">
    <source>
        <dbReference type="SAM" id="MobiDB-lite"/>
    </source>
</evidence>
<feature type="transmembrane region" description="Helical" evidence="6">
    <location>
        <begin position="265"/>
        <end position="285"/>
    </location>
</feature>
<feature type="region of interest" description="Disordered" evidence="5">
    <location>
        <begin position="1"/>
        <end position="28"/>
    </location>
</feature>
<evidence type="ECO:0000256" key="3">
    <source>
        <dbReference type="ARBA" id="ARBA00022989"/>
    </source>
</evidence>
<evidence type="ECO:0000256" key="2">
    <source>
        <dbReference type="ARBA" id="ARBA00022692"/>
    </source>
</evidence>
<name>A0AAW0BFI5_9AGAR</name>
<evidence type="ECO:0000256" key="4">
    <source>
        <dbReference type="ARBA" id="ARBA00023136"/>
    </source>
</evidence>
<dbReference type="InterPro" id="IPR011701">
    <property type="entry name" value="MFS"/>
</dbReference>
<evidence type="ECO:0000313" key="8">
    <source>
        <dbReference type="EMBL" id="KAK7025074.1"/>
    </source>
</evidence>
<dbReference type="GO" id="GO:0022857">
    <property type="term" value="F:transmembrane transporter activity"/>
    <property type="evidence" value="ECO:0007669"/>
    <property type="project" value="InterPro"/>
</dbReference>
<dbReference type="CDD" id="cd17502">
    <property type="entry name" value="MFS_Azr1_MDR_like"/>
    <property type="match status" value="1"/>
</dbReference>
<evidence type="ECO:0000256" key="1">
    <source>
        <dbReference type="ARBA" id="ARBA00004141"/>
    </source>
</evidence>
<comment type="caution">
    <text evidence="8">The sequence shown here is derived from an EMBL/GenBank/DDBJ whole genome shotgun (WGS) entry which is preliminary data.</text>
</comment>
<evidence type="ECO:0000259" key="7">
    <source>
        <dbReference type="PROSITE" id="PS50850"/>
    </source>
</evidence>
<protein>
    <submittedName>
        <fullName evidence="8">MFS general substrate transporter</fullName>
    </submittedName>
</protein>
<feature type="transmembrane region" description="Helical" evidence="6">
    <location>
        <begin position="306"/>
        <end position="326"/>
    </location>
</feature>
<feature type="transmembrane region" description="Helical" evidence="6">
    <location>
        <begin position="197"/>
        <end position="218"/>
    </location>
</feature>
<gene>
    <name evidence="8" type="ORF">R3P38DRAFT_1060266</name>
</gene>
<accession>A0AAW0BFI5</accession>
<dbReference type="Gene3D" id="1.20.1720.10">
    <property type="entry name" value="Multidrug resistance protein D"/>
    <property type="match status" value="1"/>
</dbReference>
<dbReference type="InterPro" id="IPR020846">
    <property type="entry name" value="MFS_dom"/>
</dbReference>
<feature type="transmembrane region" description="Helical" evidence="6">
    <location>
        <begin position="402"/>
        <end position="424"/>
    </location>
</feature>
<dbReference type="AlphaFoldDB" id="A0AAW0BFI5"/>
<feature type="transmembrane region" description="Helical" evidence="6">
    <location>
        <begin position="82"/>
        <end position="100"/>
    </location>
</feature>
<feature type="transmembrane region" description="Helical" evidence="6">
    <location>
        <begin position="170"/>
        <end position="191"/>
    </location>
</feature>
<keyword evidence="3 6" id="KW-1133">Transmembrane helix</keyword>
<feature type="compositionally biased region" description="Basic and acidic residues" evidence="5">
    <location>
        <begin position="11"/>
        <end position="28"/>
    </location>
</feature>
<feature type="transmembrane region" description="Helical" evidence="6">
    <location>
        <begin position="112"/>
        <end position="135"/>
    </location>
</feature>
<dbReference type="PROSITE" id="PS50850">
    <property type="entry name" value="MFS"/>
    <property type="match status" value="1"/>
</dbReference>
<dbReference type="PANTHER" id="PTHR23501">
    <property type="entry name" value="MAJOR FACILITATOR SUPERFAMILY"/>
    <property type="match status" value="1"/>
</dbReference>
<sequence length="562" mass="60385">MSAEPPVTSAESKDTTQERRGPKDHGARFRDMEGAVDLPHNNMFVVMTGLSITIFLASLDTTIVTTALPTITADLRGSASDYSWVGVSYTLCSGAFIPLWGKLSDVVGRKVILYPCIVLFLLGSGLCGAATSMPFLIACRAVQGIGGGGITVMVQVVLSDIVTLRDRGKYSAAIGGCWGVASVLGPILGGIVTQRASWRWCFWLNLPTGGVAAFLLLFIRVNPVRKMTFAEFLDNFDFLGLFLIMSGTGILLAGFAIAADSGWSDPATIALIVVGPVLLALAAVIESRTRRMAIIPPRLLKTRTTLSLFGLDLFHAIAFMCTPFYLPVIFQGVNGDSVLISGIKMFPNALGAAFTIILVGPIITLFKITRPFMWLGTVMMTLGAGLLILLDERSNVGMEVGFTLLQGMGSGFLFQPPLIALQAAMPLKDMATSTGAFYLVRTLGATMGVSLGGVAFQSQLASRLSAIPTLANTPTLTSILQGDYKNIKFIEPPQLRQEIIVALSRSLRTIFIMLTPISAATFLFSLLVRHYSLERNFVQKVRPMEKSQAPTPIEVEKADVAK</sequence>
<dbReference type="EMBL" id="JAWWNJ010000034">
    <property type="protein sequence ID" value="KAK7025074.1"/>
    <property type="molecule type" value="Genomic_DNA"/>
</dbReference>
<dbReference type="Pfam" id="PF07690">
    <property type="entry name" value="MFS_1"/>
    <property type="match status" value="1"/>
</dbReference>
<feature type="transmembrane region" description="Helical" evidence="6">
    <location>
        <begin position="238"/>
        <end position="259"/>
    </location>
</feature>
<dbReference type="InterPro" id="IPR036259">
    <property type="entry name" value="MFS_trans_sf"/>
</dbReference>
<feature type="transmembrane region" description="Helical" evidence="6">
    <location>
        <begin position="510"/>
        <end position="528"/>
    </location>
</feature>
<dbReference type="PRINTS" id="PR01036">
    <property type="entry name" value="TCRTETB"/>
</dbReference>
<evidence type="ECO:0000256" key="6">
    <source>
        <dbReference type="SAM" id="Phobius"/>
    </source>
</evidence>
<feature type="transmembrane region" description="Helical" evidence="6">
    <location>
        <begin position="44"/>
        <end position="70"/>
    </location>
</feature>
<dbReference type="GO" id="GO:0005886">
    <property type="term" value="C:plasma membrane"/>
    <property type="evidence" value="ECO:0007669"/>
    <property type="project" value="TreeGrafter"/>
</dbReference>
<keyword evidence="2 6" id="KW-0812">Transmembrane</keyword>
<organism evidence="8 9">
    <name type="scientific">Favolaschia claudopus</name>
    <dbReference type="NCBI Taxonomy" id="2862362"/>
    <lineage>
        <taxon>Eukaryota</taxon>
        <taxon>Fungi</taxon>
        <taxon>Dikarya</taxon>
        <taxon>Basidiomycota</taxon>
        <taxon>Agaricomycotina</taxon>
        <taxon>Agaricomycetes</taxon>
        <taxon>Agaricomycetidae</taxon>
        <taxon>Agaricales</taxon>
        <taxon>Marasmiineae</taxon>
        <taxon>Mycenaceae</taxon>
        <taxon>Favolaschia</taxon>
    </lineage>
</organism>
<keyword evidence="9" id="KW-1185">Reference proteome</keyword>
<keyword evidence="4 6" id="KW-0472">Membrane</keyword>
<feature type="transmembrane region" description="Helical" evidence="6">
    <location>
        <begin position="436"/>
        <end position="456"/>
    </location>
</feature>
<evidence type="ECO:0000313" key="9">
    <source>
        <dbReference type="Proteomes" id="UP001362999"/>
    </source>
</evidence>
<comment type="subcellular location">
    <subcellularLocation>
        <location evidence="1">Membrane</location>
        <topology evidence="1">Multi-pass membrane protein</topology>
    </subcellularLocation>
</comment>
<feature type="transmembrane region" description="Helical" evidence="6">
    <location>
        <begin position="346"/>
        <end position="365"/>
    </location>
</feature>
<dbReference type="SUPFAM" id="SSF103473">
    <property type="entry name" value="MFS general substrate transporter"/>
    <property type="match status" value="1"/>
</dbReference>
<feature type="transmembrane region" description="Helical" evidence="6">
    <location>
        <begin position="372"/>
        <end position="390"/>
    </location>
</feature>